<proteinExistence type="predicted"/>
<accession>A0A2K1QLJ9</accession>
<keyword evidence="4" id="KW-1185">Reference proteome</keyword>
<feature type="domain" description="BTB" evidence="2">
    <location>
        <begin position="54"/>
        <end position="122"/>
    </location>
</feature>
<evidence type="ECO:0000313" key="3">
    <source>
        <dbReference type="EMBL" id="PNS15760.1"/>
    </source>
</evidence>
<dbReference type="EMBL" id="NKHZ01000068">
    <property type="protein sequence ID" value="PNS15760.1"/>
    <property type="molecule type" value="Genomic_DNA"/>
</dbReference>
<comment type="caution">
    <text evidence="3">The sequence shown here is derived from an EMBL/GenBank/DDBJ whole genome shotgun (WGS) entry which is preliminary data.</text>
</comment>
<dbReference type="InParanoid" id="A0A2K1QLJ9"/>
<dbReference type="SUPFAM" id="SSF54695">
    <property type="entry name" value="POZ domain"/>
    <property type="match status" value="1"/>
</dbReference>
<feature type="compositionally biased region" description="Basic and acidic residues" evidence="1">
    <location>
        <begin position="1"/>
        <end position="10"/>
    </location>
</feature>
<feature type="region of interest" description="Disordered" evidence="1">
    <location>
        <begin position="1"/>
        <end position="50"/>
    </location>
</feature>
<dbReference type="PANTHER" id="PTHR47843">
    <property type="entry name" value="BTB DOMAIN-CONTAINING PROTEIN-RELATED"/>
    <property type="match status" value="1"/>
</dbReference>
<dbReference type="STRING" id="2082308.A0A2K1QLJ9"/>
<dbReference type="PANTHER" id="PTHR47843:SF7">
    <property type="entry name" value="BTB DOMAIN-CONTAINING PROTEIN"/>
    <property type="match status" value="1"/>
</dbReference>
<name>A0A2K1QLJ9_9PEZI</name>
<evidence type="ECO:0000259" key="2">
    <source>
        <dbReference type="PROSITE" id="PS50097"/>
    </source>
</evidence>
<organism evidence="3 4">
    <name type="scientific">Sphaceloma murrayae</name>
    <dbReference type="NCBI Taxonomy" id="2082308"/>
    <lineage>
        <taxon>Eukaryota</taxon>
        <taxon>Fungi</taxon>
        <taxon>Dikarya</taxon>
        <taxon>Ascomycota</taxon>
        <taxon>Pezizomycotina</taxon>
        <taxon>Dothideomycetes</taxon>
        <taxon>Dothideomycetidae</taxon>
        <taxon>Myriangiales</taxon>
        <taxon>Elsinoaceae</taxon>
        <taxon>Sphaceloma</taxon>
    </lineage>
</organism>
<evidence type="ECO:0000313" key="4">
    <source>
        <dbReference type="Proteomes" id="UP000243797"/>
    </source>
</evidence>
<protein>
    <recommendedName>
        <fullName evidence="2">BTB domain-containing protein</fullName>
    </recommendedName>
</protein>
<dbReference type="AlphaFoldDB" id="A0A2K1QLJ9"/>
<dbReference type="Pfam" id="PF00651">
    <property type="entry name" value="BTB"/>
    <property type="match status" value="1"/>
</dbReference>
<gene>
    <name evidence="3" type="ORF">CAC42_4212</name>
</gene>
<dbReference type="InterPro" id="IPR000210">
    <property type="entry name" value="BTB/POZ_dom"/>
</dbReference>
<evidence type="ECO:0000256" key="1">
    <source>
        <dbReference type="SAM" id="MobiDB-lite"/>
    </source>
</evidence>
<feature type="compositionally biased region" description="Low complexity" evidence="1">
    <location>
        <begin position="38"/>
        <end position="49"/>
    </location>
</feature>
<reference evidence="3 4" key="1">
    <citation type="submission" date="2017-06" db="EMBL/GenBank/DDBJ databases">
        <title>Draft genome sequence of a variant of Elsinoe murrayae.</title>
        <authorList>
            <person name="Cheng Q."/>
        </authorList>
    </citation>
    <scope>NUCLEOTIDE SEQUENCE [LARGE SCALE GENOMIC DNA]</scope>
    <source>
        <strain evidence="3 4">CQ-2017a</strain>
    </source>
</reference>
<dbReference type="OrthoDB" id="45365at2759"/>
<feature type="compositionally biased region" description="Basic and acidic residues" evidence="1">
    <location>
        <begin position="22"/>
        <end position="35"/>
    </location>
</feature>
<dbReference type="PROSITE" id="PS50097">
    <property type="entry name" value="BTB"/>
    <property type="match status" value="1"/>
</dbReference>
<dbReference type="InterPro" id="IPR011333">
    <property type="entry name" value="SKP1/BTB/POZ_sf"/>
</dbReference>
<dbReference type="CDD" id="cd18186">
    <property type="entry name" value="BTB_POZ_ZBTB_KLHL-like"/>
    <property type="match status" value="1"/>
</dbReference>
<dbReference type="Proteomes" id="UP000243797">
    <property type="component" value="Unassembled WGS sequence"/>
</dbReference>
<sequence length="280" mass="31688">MFKRSTDRVSKPSKLSKPSKRSFRDDAKQRLREQMKTAAGPPSSAESSPRMNSAIVTIVCGQEQRLFAAHEDVLMRSPFFAAMCKDVFFGSNNRRIALVDEEPEVLSAILEYLYKGDFSPRLLHDKQRNTWVLEDGDAPYPSKHPDGRHVGMESATIFSHKLGDTVLRDTAIYCSADRYGLEELKRLALRKQGLQSGIDVATILRSARFAYENTPETDSRLRAHYLALIIRSRKTFKRSGTMQMEMEQGGKMMFDLFVAMCNHIDDLSEVGSVRGTPRTV</sequence>
<dbReference type="Gene3D" id="3.30.710.10">
    <property type="entry name" value="Potassium Channel Kv1.1, Chain A"/>
    <property type="match status" value="1"/>
</dbReference>